<dbReference type="Proteomes" id="UP001159663">
    <property type="component" value="Unassembled WGS sequence"/>
</dbReference>
<accession>A0AA43G2G9</accession>
<gene>
    <name evidence="1" type="ORF">L8R85_25415</name>
</gene>
<reference evidence="1" key="1">
    <citation type="submission" date="2022-01" db="EMBL/GenBank/DDBJ databases">
        <title>Vibrio aestuarianus Clade A and Clade B isolates are associated with Pacific oyster (Crassostrea gigas) disease outbreaks across Ireland.</title>
        <authorList>
            <person name="Coyle N."/>
            <person name="O'Toole C."/>
            <person name="Thomas J.C.L."/>
            <person name="Ryder D."/>
            <person name="Cheslett D."/>
            <person name="Feist S."/>
            <person name="Bean T."/>
            <person name="Joseph A."/>
            <person name="Waina A."/>
            <person name="Feil E."/>
            <person name="Verner-Jeffreys D.W."/>
        </authorList>
    </citation>
    <scope>NUCLEOTIDE SEQUENCE</scope>
    <source>
        <strain evidence="1">S/17/14 A</strain>
    </source>
</reference>
<comment type="caution">
    <text evidence="1">The sequence shown here is derived from an EMBL/GenBank/DDBJ whole genome shotgun (WGS) entry which is preliminary data.</text>
</comment>
<evidence type="ECO:0000313" key="1">
    <source>
        <dbReference type="EMBL" id="MDH5924341.1"/>
    </source>
</evidence>
<dbReference type="RefSeq" id="WP_280534863.1">
    <property type="nucleotide sequence ID" value="NZ_JAKMYX010000196.1"/>
</dbReference>
<name>A0AA43G2G9_VIBSP</name>
<proteinExistence type="predicted"/>
<dbReference type="EMBL" id="JAKMYX010000196">
    <property type="protein sequence ID" value="MDH5924341.1"/>
    <property type="molecule type" value="Genomic_DNA"/>
</dbReference>
<dbReference type="AlphaFoldDB" id="A0AA43G2G9"/>
<evidence type="ECO:0000313" key="2">
    <source>
        <dbReference type="Proteomes" id="UP001159663"/>
    </source>
</evidence>
<protein>
    <submittedName>
        <fullName evidence="1">Uncharacterized protein</fullName>
    </submittedName>
</protein>
<organism evidence="1 2">
    <name type="scientific">Vibrio splendidus</name>
    <dbReference type="NCBI Taxonomy" id="29497"/>
    <lineage>
        <taxon>Bacteria</taxon>
        <taxon>Pseudomonadati</taxon>
        <taxon>Pseudomonadota</taxon>
        <taxon>Gammaproteobacteria</taxon>
        <taxon>Vibrionales</taxon>
        <taxon>Vibrionaceae</taxon>
        <taxon>Vibrio</taxon>
    </lineage>
</organism>
<sequence>MIIYPFSKLAAIHGPQTIDPYNSALNSDEVYPHLSASEQNIVDECVDYISELPITKEGRLYLRNKRMLSTANIEVSELYRQEPEYSDRVYIEVSIPTSEEKSMPDCYGYHMLIVEKWMYD</sequence>